<dbReference type="GO" id="GO:0005743">
    <property type="term" value="C:mitochondrial inner membrane"/>
    <property type="evidence" value="ECO:0007669"/>
    <property type="project" value="UniProtKB-SubCell"/>
</dbReference>
<comment type="cofactor">
    <cofactor evidence="20">
        <name>[2Fe-2S] cluster</name>
        <dbReference type="ChEBI" id="CHEBI:190135"/>
    </cofactor>
</comment>
<comment type="subunit">
    <text evidence="23">Complex I is composed of about 45 different subunits.</text>
</comment>
<dbReference type="PANTHER" id="PTHR43105:SF13">
    <property type="entry name" value="NADH-UBIQUINONE OXIDOREDUCTASE 75 KDA SUBUNIT, MITOCHONDRIAL"/>
    <property type="match status" value="1"/>
</dbReference>
<dbReference type="GO" id="GO:0008137">
    <property type="term" value="F:NADH dehydrogenase (ubiquinone) activity"/>
    <property type="evidence" value="ECO:0007669"/>
    <property type="project" value="UniProtKB-EC"/>
</dbReference>
<dbReference type="Pfam" id="PF13510">
    <property type="entry name" value="Fer2_4"/>
    <property type="match status" value="1"/>
</dbReference>
<keyword evidence="12" id="KW-0560">Oxidoreductase</keyword>
<dbReference type="Proteomes" id="UP001344447">
    <property type="component" value="Unassembled WGS sequence"/>
</dbReference>
<dbReference type="SUPFAM" id="SSF53706">
    <property type="entry name" value="Formate dehydrogenase/DMSO reductase, domains 1-3"/>
    <property type="match status" value="1"/>
</dbReference>
<proteinExistence type="inferred from homology"/>
<evidence type="ECO:0000256" key="24">
    <source>
        <dbReference type="ARBA" id="ARBA00073002"/>
    </source>
</evidence>
<dbReference type="GO" id="GO:0016651">
    <property type="term" value="F:oxidoreductase activity, acting on NAD(P)H"/>
    <property type="evidence" value="ECO:0007669"/>
    <property type="project" value="InterPro"/>
</dbReference>
<comment type="function">
    <text evidence="22">Core subunit of the mitochondrial membrane respiratory chain NADH dehydrogenase (Complex I) that is believed to belong to the minimal assembly required for catalysis. Complex I functions in the transfer of electrons from NADH to the respiratory chain. The immediate electron acceptor for the enzyme is believed to be ubiquinone. This is the largest subunit of complex I and it is a component of the iron-sulfur (IP) fragment of the enzyme. It may form part of the active site crevice where NADH is oxidized.</text>
</comment>
<evidence type="ECO:0000256" key="2">
    <source>
        <dbReference type="ARBA" id="ARBA00004273"/>
    </source>
</evidence>
<accession>A0AAN7TZJ9</accession>
<evidence type="ECO:0000256" key="17">
    <source>
        <dbReference type="ARBA" id="ARBA00023128"/>
    </source>
</evidence>
<evidence type="ECO:0000256" key="15">
    <source>
        <dbReference type="ARBA" id="ARBA00023027"/>
    </source>
</evidence>
<evidence type="ECO:0000256" key="11">
    <source>
        <dbReference type="ARBA" id="ARBA00022982"/>
    </source>
</evidence>
<keyword evidence="10" id="KW-1278">Translocase</keyword>
<evidence type="ECO:0000256" key="5">
    <source>
        <dbReference type="ARBA" id="ARBA00022485"/>
    </source>
</evidence>
<dbReference type="Pfam" id="PF10588">
    <property type="entry name" value="NADH-G_4Fe-4S_3"/>
    <property type="match status" value="1"/>
</dbReference>
<feature type="domain" description="2Fe-2S ferredoxin-type" evidence="26">
    <location>
        <begin position="1"/>
        <end position="85"/>
    </location>
</feature>
<comment type="catalytic activity">
    <reaction evidence="21">
        <text>a ubiquinone + NADH + 5 H(+)(in) = a ubiquinol + NAD(+) + 4 H(+)(out)</text>
        <dbReference type="Rhea" id="RHEA:29091"/>
        <dbReference type="Rhea" id="RHEA-COMP:9565"/>
        <dbReference type="Rhea" id="RHEA-COMP:9566"/>
        <dbReference type="ChEBI" id="CHEBI:15378"/>
        <dbReference type="ChEBI" id="CHEBI:16389"/>
        <dbReference type="ChEBI" id="CHEBI:17976"/>
        <dbReference type="ChEBI" id="CHEBI:57540"/>
        <dbReference type="ChEBI" id="CHEBI:57945"/>
        <dbReference type="EC" id="7.1.1.2"/>
    </reaction>
</comment>
<dbReference type="Pfam" id="PF00384">
    <property type="entry name" value="Molybdopterin"/>
    <property type="match status" value="1"/>
</dbReference>
<dbReference type="EMBL" id="JAVFKY010000009">
    <property type="protein sequence ID" value="KAK5574398.1"/>
    <property type="molecule type" value="Genomic_DNA"/>
</dbReference>
<keyword evidence="5" id="KW-0004">4Fe-4S</keyword>
<evidence type="ECO:0000256" key="16">
    <source>
        <dbReference type="ARBA" id="ARBA00023075"/>
    </source>
</evidence>
<sequence length="685" mass="79397">MIIRFKINEIECEVNEEKEEMTILQACTANGIEIPRFCYHEKLTIAGNCRMCLVYVTNEEKLLAACGIPLDENFDDESIETEIDEILKAREGVMEFLLINHPLDCPICDQGGECDLQEQTLAYGLDTGRFYIKKRAVEIKAFGRLIKGIMTRCIHCTRCVRFLTEIAGVNELGVLGRGYNMEIGTYKKDVLIESELSGNIIDLCPVGALTSAVYAYKGRPWELKNVKGIDIFDSVLTPINYQVKGGEIFRILPRINDRLNEEWITDKVRFHYESYKVIEKLRKETPSYKIQENKYMELSWKTALKIVFKVLLNKQNKVDVIIGSKINTTNLRIYKELMNRLGSKNYITENGLLYKKFNYDFRENYLNSNDLYTVDKNDLVLLCGVNLRLESPLLNIKLRNINFGDDEIETVKKIGIIGNKFEWKDESEYLGSTVNSMLKLFEGRLQYCQQIKKSKLPLVIIGTSLLTRVSLTIQEIRAALTKVSNVKPENVVVITQGANFGMALEEGVFKENFSKGGNVLYSIDSNEFKISENINYVIYQGIINDTFENKIDLYLPSKHYFEDFDGEREVYINMFGQRSEMEKLKISKGNKIKENSMIGYIQLMYLNNKEIKRKEKEQKEMEIRYREAPERKIKINKNITINNIIENYYMTDINIRLSKNLMITGQNRKEKKIIEAGIWKNKKCI</sequence>
<gene>
    <name evidence="29" type="ORF">RB653_011177</name>
</gene>
<evidence type="ECO:0000313" key="29">
    <source>
        <dbReference type="EMBL" id="KAK5574398.1"/>
    </source>
</evidence>
<dbReference type="GO" id="GO:0051539">
    <property type="term" value="F:4 iron, 4 sulfur cluster binding"/>
    <property type="evidence" value="ECO:0007669"/>
    <property type="project" value="UniProtKB-KW"/>
</dbReference>
<keyword evidence="6" id="KW-0679">Respiratory chain</keyword>
<evidence type="ECO:0000313" key="30">
    <source>
        <dbReference type="Proteomes" id="UP001344447"/>
    </source>
</evidence>
<dbReference type="InterPro" id="IPR001041">
    <property type="entry name" value="2Fe-2S_ferredoxin-type"/>
</dbReference>
<keyword evidence="17 29" id="KW-0496">Mitochondrion</keyword>
<keyword evidence="11" id="KW-0813">Transport</keyword>
<evidence type="ECO:0000256" key="20">
    <source>
        <dbReference type="ARBA" id="ARBA00034078"/>
    </source>
</evidence>
<feature type="domain" description="4Fe-4S His(Cys)3-ligated-type" evidence="28">
    <location>
        <begin position="85"/>
        <end position="124"/>
    </location>
</feature>
<comment type="cofactor">
    <cofactor evidence="1">
        <name>[4Fe-4S] cluster</name>
        <dbReference type="ChEBI" id="CHEBI:49883"/>
    </cofactor>
</comment>
<name>A0AAN7TZJ9_9MYCE</name>
<keyword evidence="8" id="KW-0479">Metal-binding</keyword>
<dbReference type="SMART" id="SM00929">
    <property type="entry name" value="NADH-G_4Fe-4S_3"/>
    <property type="match status" value="1"/>
</dbReference>
<evidence type="ECO:0000256" key="13">
    <source>
        <dbReference type="ARBA" id="ARBA00023004"/>
    </source>
</evidence>
<dbReference type="Pfam" id="PF22151">
    <property type="entry name" value="Fer4_NDSU1"/>
    <property type="match status" value="1"/>
</dbReference>
<keyword evidence="13" id="KW-0408">Iron</keyword>
<keyword evidence="15" id="KW-0520">NAD</keyword>
<geneLocation type="mitochondrion" evidence="29"/>
<keyword evidence="9" id="KW-0999">Mitochondrion inner membrane</keyword>
<dbReference type="Gene3D" id="3.10.20.740">
    <property type="match status" value="1"/>
</dbReference>
<dbReference type="FunFam" id="3.10.20.740:FF:000004">
    <property type="entry name" value="NADH-quinone oxidoreductase"/>
    <property type="match status" value="1"/>
</dbReference>
<evidence type="ECO:0000256" key="4">
    <source>
        <dbReference type="ARBA" id="ARBA00012944"/>
    </source>
</evidence>
<dbReference type="CDD" id="cd00207">
    <property type="entry name" value="fer2"/>
    <property type="match status" value="1"/>
</dbReference>
<dbReference type="InterPro" id="IPR006656">
    <property type="entry name" value="Mopterin_OxRdtase"/>
</dbReference>
<keyword evidence="14" id="KW-0411">Iron-sulfur</keyword>
<keyword evidence="11" id="KW-0249">Electron transport</keyword>
<dbReference type="InterPro" id="IPR054351">
    <property type="entry name" value="NADH_UbQ_OxRdtase_ferredoxin"/>
</dbReference>
<keyword evidence="7" id="KW-0001">2Fe-2S</keyword>
<evidence type="ECO:0000259" key="27">
    <source>
        <dbReference type="PROSITE" id="PS51669"/>
    </source>
</evidence>
<evidence type="ECO:0000256" key="9">
    <source>
        <dbReference type="ARBA" id="ARBA00022792"/>
    </source>
</evidence>
<comment type="similarity">
    <text evidence="3 25">Belongs to the complex I 75 kDa subunit family.</text>
</comment>
<dbReference type="GO" id="GO:0046872">
    <property type="term" value="F:metal ion binding"/>
    <property type="evidence" value="ECO:0007669"/>
    <property type="project" value="UniProtKB-KW"/>
</dbReference>
<organism evidence="29 30">
    <name type="scientific">Dictyostelium firmibasis</name>
    <dbReference type="NCBI Taxonomy" id="79012"/>
    <lineage>
        <taxon>Eukaryota</taxon>
        <taxon>Amoebozoa</taxon>
        <taxon>Evosea</taxon>
        <taxon>Eumycetozoa</taxon>
        <taxon>Dictyostelia</taxon>
        <taxon>Dictyosteliales</taxon>
        <taxon>Dictyosteliaceae</taxon>
        <taxon>Dictyostelium</taxon>
    </lineage>
</organism>
<reference evidence="29 30" key="1">
    <citation type="submission" date="2023-11" db="EMBL/GenBank/DDBJ databases">
        <title>Dfirmibasis_genome.</title>
        <authorList>
            <person name="Edelbroek B."/>
            <person name="Kjellin J."/>
            <person name="Jerlstrom-Hultqvist J."/>
            <person name="Soderbom F."/>
        </authorList>
    </citation>
    <scope>NUCLEOTIDE SEQUENCE [LARGE SCALE GENOMIC DNA]</scope>
    <source>
        <strain evidence="29 30">TNS-C-14</strain>
    </source>
</reference>
<dbReference type="CDD" id="cd02774">
    <property type="entry name" value="MopB_Res-Cmplx1_Nad11-M"/>
    <property type="match status" value="1"/>
</dbReference>
<evidence type="ECO:0000256" key="6">
    <source>
        <dbReference type="ARBA" id="ARBA00022660"/>
    </source>
</evidence>
<dbReference type="PROSITE" id="PS00643">
    <property type="entry name" value="COMPLEX1_75K_3"/>
    <property type="match status" value="1"/>
</dbReference>
<dbReference type="PROSITE" id="PS00642">
    <property type="entry name" value="COMPLEX1_75K_2"/>
    <property type="match status" value="1"/>
</dbReference>
<evidence type="ECO:0000256" key="25">
    <source>
        <dbReference type="RuleBase" id="RU004523"/>
    </source>
</evidence>
<dbReference type="PROSITE" id="PS51839">
    <property type="entry name" value="4FE4S_HC3"/>
    <property type="match status" value="1"/>
</dbReference>
<feature type="domain" description="4Fe-4S Mo/W bis-MGD-type" evidence="27">
    <location>
        <begin position="223"/>
        <end position="279"/>
    </location>
</feature>
<keyword evidence="18" id="KW-0472">Membrane</keyword>
<dbReference type="Pfam" id="PF22117">
    <property type="entry name" value="Fer4_Nqo3"/>
    <property type="match status" value="1"/>
</dbReference>
<evidence type="ECO:0000256" key="10">
    <source>
        <dbReference type="ARBA" id="ARBA00022967"/>
    </source>
</evidence>
<evidence type="ECO:0000256" key="14">
    <source>
        <dbReference type="ARBA" id="ARBA00023014"/>
    </source>
</evidence>
<comment type="subcellular location">
    <subcellularLocation>
        <location evidence="2">Mitochondrion inner membrane</location>
    </subcellularLocation>
</comment>
<evidence type="ECO:0000256" key="19">
    <source>
        <dbReference type="ARBA" id="ARBA00031750"/>
    </source>
</evidence>
<evidence type="ECO:0000256" key="22">
    <source>
        <dbReference type="ARBA" id="ARBA00054960"/>
    </source>
</evidence>
<dbReference type="InterPro" id="IPR036010">
    <property type="entry name" value="2Fe-2S_ferredoxin-like_sf"/>
</dbReference>
<evidence type="ECO:0000256" key="3">
    <source>
        <dbReference type="ARBA" id="ARBA00005404"/>
    </source>
</evidence>
<evidence type="ECO:0000256" key="12">
    <source>
        <dbReference type="ARBA" id="ARBA00023002"/>
    </source>
</evidence>
<dbReference type="SUPFAM" id="SSF54862">
    <property type="entry name" value="4Fe-4S ferredoxins"/>
    <property type="match status" value="1"/>
</dbReference>
<dbReference type="PANTHER" id="PTHR43105">
    <property type="entry name" value="RESPIRATORY NITRATE REDUCTASE"/>
    <property type="match status" value="1"/>
</dbReference>
<protein>
    <recommendedName>
        <fullName evidence="24">NADH-ubiquinone oxidoreductase 75 kDa subunit</fullName>
        <ecNumber evidence="4">7.1.1.2</ecNumber>
    </recommendedName>
    <alternativeName>
        <fullName evidence="19">Complex I-75kD</fullName>
    </alternativeName>
</protein>
<evidence type="ECO:0000256" key="23">
    <source>
        <dbReference type="ARBA" id="ARBA00065822"/>
    </source>
</evidence>
<dbReference type="NCBIfam" id="TIGR01973">
    <property type="entry name" value="NuoG"/>
    <property type="match status" value="1"/>
</dbReference>
<dbReference type="InterPro" id="IPR010228">
    <property type="entry name" value="NADH_UbQ_OxRdtase_Gsu"/>
</dbReference>
<dbReference type="PROSITE" id="PS51085">
    <property type="entry name" value="2FE2S_FER_2"/>
    <property type="match status" value="1"/>
</dbReference>
<dbReference type="PROSITE" id="PS51669">
    <property type="entry name" value="4FE4S_MOW_BIS_MGD"/>
    <property type="match status" value="1"/>
</dbReference>
<dbReference type="InterPro" id="IPR019574">
    <property type="entry name" value="NADH_UbQ_OxRdtase_Gsu_4Fe4S-bd"/>
</dbReference>
<evidence type="ECO:0000256" key="8">
    <source>
        <dbReference type="ARBA" id="ARBA00022723"/>
    </source>
</evidence>
<dbReference type="InterPro" id="IPR006963">
    <property type="entry name" value="Mopterin_OxRdtase_4Fe-4S_dom"/>
</dbReference>
<dbReference type="FunFam" id="3.30.70.20:FF:000002">
    <property type="entry name" value="NADH-ubiquinone oxidoreductase 75 kDa subunit"/>
    <property type="match status" value="1"/>
</dbReference>
<comment type="caution">
    <text evidence="29">The sequence shown here is derived from an EMBL/GenBank/DDBJ whole genome shotgun (WGS) entry which is preliminary data.</text>
</comment>
<dbReference type="EC" id="7.1.1.2" evidence="4"/>
<dbReference type="InterPro" id="IPR000283">
    <property type="entry name" value="NADH_UbQ_OxRdtase_75kDa_su_CS"/>
</dbReference>
<dbReference type="InterPro" id="IPR050123">
    <property type="entry name" value="Prok_molybdopt-oxidoreductase"/>
</dbReference>
<dbReference type="GO" id="GO:0042773">
    <property type="term" value="P:ATP synthesis coupled electron transport"/>
    <property type="evidence" value="ECO:0007669"/>
    <property type="project" value="InterPro"/>
</dbReference>
<evidence type="ECO:0000256" key="1">
    <source>
        <dbReference type="ARBA" id="ARBA00001966"/>
    </source>
</evidence>
<dbReference type="GO" id="GO:0051537">
    <property type="term" value="F:2 iron, 2 sulfur cluster binding"/>
    <property type="evidence" value="ECO:0007669"/>
    <property type="project" value="UniProtKB-KW"/>
</dbReference>
<evidence type="ECO:0000259" key="28">
    <source>
        <dbReference type="PROSITE" id="PS51839"/>
    </source>
</evidence>
<evidence type="ECO:0000256" key="21">
    <source>
        <dbReference type="ARBA" id="ARBA00049551"/>
    </source>
</evidence>
<evidence type="ECO:0000259" key="26">
    <source>
        <dbReference type="PROSITE" id="PS51085"/>
    </source>
</evidence>
<keyword evidence="16" id="KW-0830">Ubiquinone</keyword>
<keyword evidence="30" id="KW-1185">Reference proteome</keyword>
<dbReference type="SUPFAM" id="SSF54292">
    <property type="entry name" value="2Fe-2S ferredoxin-like"/>
    <property type="match status" value="1"/>
</dbReference>
<evidence type="ECO:0000256" key="7">
    <source>
        <dbReference type="ARBA" id="ARBA00022714"/>
    </source>
</evidence>
<dbReference type="AlphaFoldDB" id="A0AAN7TZJ9"/>
<dbReference type="Gene3D" id="3.30.70.20">
    <property type="match status" value="1"/>
</dbReference>
<dbReference type="PROSITE" id="PS00641">
    <property type="entry name" value="COMPLEX1_75K_1"/>
    <property type="match status" value="1"/>
</dbReference>
<evidence type="ECO:0000256" key="18">
    <source>
        <dbReference type="ARBA" id="ARBA00023136"/>
    </source>
</evidence>